<keyword evidence="3" id="KW-1185">Reference proteome</keyword>
<comment type="caution">
    <text evidence="2">The sequence shown here is derived from an EMBL/GenBank/DDBJ whole genome shotgun (WGS) entry which is preliminary data.</text>
</comment>
<evidence type="ECO:0000313" key="3">
    <source>
        <dbReference type="Proteomes" id="UP000567885"/>
    </source>
</evidence>
<dbReference type="InterPro" id="IPR021858">
    <property type="entry name" value="Fun_TF"/>
</dbReference>
<dbReference type="AlphaFoldDB" id="A0A8H5TVQ6"/>
<accession>A0A8H5TVQ6</accession>
<evidence type="ECO:0000313" key="2">
    <source>
        <dbReference type="EMBL" id="KAF5679239.1"/>
    </source>
</evidence>
<dbReference type="Pfam" id="PF11951">
    <property type="entry name" value="Fungal_trans_2"/>
    <property type="match status" value="1"/>
</dbReference>
<reference evidence="2 3" key="1">
    <citation type="submission" date="2020-05" db="EMBL/GenBank/DDBJ databases">
        <title>Identification and distribution of gene clusters putatively required for synthesis of sphingolipid metabolism inhibitors in phylogenetically diverse species of the filamentous fungus Fusarium.</title>
        <authorList>
            <person name="Kim H.-S."/>
            <person name="Busman M."/>
            <person name="Brown D.W."/>
            <person name="Divon H."/>
            <person name="Uhlig S."/>
            <person name="Proctor R.H."/>
        </authorList>
    </citation>
    <scope>NUCLEOTIDE SEQUENCE [LARGE SCALE GENOMIC DNA]</scope>
    <source>
        <strain evidence="2 3">NRRL 20693</strain>
    </source>
</reference>
<dbReference type="InterPro" id="IPR053175">
    <property type="entry name" value="DHMBA_Reg_Transcription_Factor"/>
</dbReference>
<sequence length="395" mass="44100">MHLAQHVPPPLEATVTGYFFSVFARSGTFAYLPEYASLLSKDVGVMQALCASSLGSMALQYNNDKLSQTARHYYAASLLRVNQDLSQPATAVLDSSLIRVLLLSAFEALCFHDGGDYHNWATHIRGSSNLLLMRGKAQLKSPFGRLLFHHAGVNILINSVNHKVPVSVELLELFEYATSSSLLPETVSIQIMQLLSQAAVAAPMISNMPAEEAFMVLLQLDARATVFQNELEETVPFETLQIANSVDGRRQSFGIDTFEGVMHRYADQQVARLYNTARTTRLNVRQWMFKRLCDSSTQEHMQGWTRKRVLVEGAGLVSDMLASVPYSLDLLDSATSTEARYLMWPLTNMATLDVCPAPAKRYIIDSLRALAEKFHLRRAKQAADILDRREGEPIR</sequence>
<evidence type="ECO:0000256" key="1">
    <source>
        <dbReference type="ARBA" id="ARBA00023242"/>
    </source>
</evidence>
<protein>
    <submittedName>
        <fullName evidence="2">Uncharacterized protein</fullName>
    </submittedName>
</protein>
<dbReference type="Proteomes" id="UP000567885">
    <property type="component" value="Unassembled WGS sequence"/>
</dbReference>
<keyword evidence="1" id="KW-0539">Nucleus</keyword>
<name>A0A8H5TVQ6_FUSHE</name>
<proteinExistence type="predicted"/>
<dbReference type="PANTHER" id="PTHR38791">
    <property type="entry name" value="ZN(II)2CYS6 TRANSCRIPTION FACTOR (EUROFUNG)-RELATED-RELATED"/>
    <property type="match status" value="1"/>
</dbReference>
<dbReference type="OrthoDB" id="2991872at2759"/>
<gene>
    <name evidence="2" type="ORF">FHETE_980</name>
</gene>
<dbReference type="EMBL" id="JAAGWQ010000013">
    <property type="protein sequence ID" value="KAF5679239.1"/>
    <property type="molecule type" value="Genomic_DNA"/>
</dbReference>
<organism evidence="2 3">
    <name type="scientific">Fusarium heterosporum</name>
    <dbReference type="NCBI Taxonomy" id="42747"/>
    <lineage>
        <taxon>Eukaryota</taxon>
        <taxon>Fungi</taxon>
        <taxon>Dikarya</taxon>
        <taxon>Ascomycota</taxon>
        <taxon>Pezizomycotina</taxon>
        <taxon>Sordariomycetes</taxon>
        <taxon>Hypocreomycetidae</taxon>
        <taxon>Hypocreales</taxon>
        <taxon>Nectriaceae</taxon>
        <taxon>Fusarium</taxon>
        <taxon>Fusarium heterosporum species complex</taxon>
    </lineage>
</organism>